<dbReference type="AlphaFoldDB" id="A0A521EUU8"/>
<dbReference type="Pfam" id="PF09898">
    <property type="entry name" value="DUF2125"/>
    <property type="match status" value="1"/>
</dbReference>
<dbReference type="Proteomes" id="UP000316030">
    <property type="component" value="Unassembled WGS sequence"/>
</dbReference>
<organism evidence="1 2">
    <name type="scientific">Thalassovita litoralis</name>
    <dbReference type="NCBI Taxonomy" id="1010611"/>
    <lineage>
        <taxon>Bacteria</taxon>
        <taxon>Pseudomonadati</taxon>
        <taxon>Pseudomonadota</taxon>
        <taxon>Alphaproteobacteria</taxon>
        <taxon>Rhodobacterales</taxon>
        <taxon>Roseobacteraceae</taxon>
        <taxon>Thalassovita</taxon>
    </lineage>
</organism>
<evidence type="ECO:0000313" key="1">
    <source>
        <dbReference type="EMBL" id="SMO87703.1"/>
    </source>
</evidence>
<sequence length="333" mass="37271">MKRLLIAIIVMAAAWSGYWFYATYNVKREFAEWFQDRRDRGWVAEYSDLSVAGFPNRVDTTFSDLSLADPETGWAWDAPFFQIMTLSYKPNHIIAVWPNEQRLATPQEKLTITSTQLQASVVLQAGEALPLDRANLVADTLTLATQDGQATTMTALRAAIQSQPDDPNSYRFALETDGFAPPMQFRGLIGAADHLPRTFDALRAQVTVSFDERWDRAAVERRRPQPTRIDLQLAEAKWGDLELMLAGAADVDDLGRLNGSLTIKARNWRDIVDMAVASGQVSRKMGERLTDAFKLLSQMAGNPNTLDIPLDFRKGTIYLGPVPVGKLPRLVLR</sequence>
<keyword evidence="2" id="KW-1185">Reference proteome</keyword>
<reference evidence="1 2" key="1">
    <citation type="submission" date="2017-05" db="EMBL/GenBank/DDBJ databases">
        <authorList>
            <person name="Varghese N."/>
            <person name="Submissions S."/>
        </authorList>
    </citation>
    <scope>NUCLEOTIDE SEQUENCE [LARGE SCALE GENOMIC DNA]</scope>
    <source>
        <strain evidence="1 2">DSM 29506</strain>
    </source>
</reference>
<dbReference type="RefSeq" id="WP_142494080.1">
    <property type="nucleotide sequence ID" value="NZ_FXTO01000020.1"/>
</dbReference>
<protein>
    <recommendedName>
        <fullName evidence="3">DUF2125 domain-containing protein</fullName>
    </recommendedName>
</protein>
<dbReference type="OrthoDB" id="7625707at2"/>
<evidence type="ECO:0000313" key="2">
    <source>
        <dbReference type="Proteomes" id="UP000316030"/>
    </source>
</evidence>
<dbReference type="InterPro" id="IPR018666">
    <property type="entry name" value="DUF2125"/>
</dbReference>
<accession>A0A521EUU8</accession>
<proteinExistence type="predicted"/>
<dbReference type="EMBL" id="FXTO01000020">
    <property type="protein sequence ID" value="SMO87703.1"/>
    <property type="molecule type" value="Genomic_DNA"/>
</dbReference>
<name>A0A521EUU8_9RHOB</name>
<gene>
    <name evidence="1" type="ORF">SAMN06265173_12028</name>
</gene>
<evidence type="ECO:0008006" key="3">
    <source>
        <dbReference type="Google" id="ProtNLM"/>
    </source>
</evidence>